<dbReference type="Proteomes" id="UP000053890">
    <property type="component" value="Unassembled WGS sequence"/>
</dbReference>
<feature type="signal peptide" evidence="3">
    <location>
        <begin position="1"/>
        <end position="19"/>
    </location>
</feature>
<dbReference type="PROSITE" id="PS51367">
    <property type="entry name" value="THAUMATIN_2"/>
    <property type="match status" value="1"/>
</dbReference>
<evidence type="ECO:0000256" key="2">
    <source>
        <dbReference type="SAM" id="Phobius"/>
    </source>
</evidence>
<dbReference type="PANTHER" id="PTHR31013:SF2">
    <property type="entry name" value="THAUMATIN-LIKE PROTEIN"/>
    <property type="match status" value="1"/>
</dbReference>
<dbReference type="InterPro" id="IPR001938">
    <property type="entry name" value="Thaumatin"/>
</dbReference>
<dbReference type="STRING" id="578459.A0A194S6P0"/>
<evidence type="ECO:0000313" key="5">
    <source>
        <dbReference type="Proteomes" id="UP000053890"/>
    </source>
</evidence>
<dbReference type="Gene3D" id="2.60.110.10">
    <property type="entry name" value="Thaumatin"/>
    <property type="match status" value="1"/>
</dbReference>
<feature type="compositionally biased region" description="Gly residues" evidence="1">
    <location>
        <begin position="312"/>
        <end position="342"/>
    </location>
</feature>
<feature type="compositionally biased region" description="Low complexity" evidence="1">
    <location>
        <begin position="448"/>
        <end position="462"/>
    </location>
</feature>
<keyword evidence="3" id="KW-0732">Signal</keyword>
<reference evidence="4 5" key="1">
    <citation type="journal article" date="2015" name="Front. Microbiol.">
        <title>Genome sequence of the plant growth promoting endophytic yeast Rhodotorula graminis WP1.</title>
        <authorList>
            <person name="Firrincieli A."/>
            <person name="Otillar R."/>
            <person name="Salamov A."/>
            <person name="Schmutz J."/>
            <person name="Khan Z."/>
            <person name="Redman R.S."/>
            <person name="Fleck N.D."/>
            <person name="Lindquist E."/>
            <person name="Grigoriev I.V."/>
            <person name="Doty S.L."/>
        </authorList>
    </citation>
    <scope>NUCLEOTIDE SEQUENCE [LARGE SCALE GENOMIC DNA]</scope>
    <source>
        <strain evidence="4 5">WP1</strain>
    </source>
</reference>
<gene>
    <name evidence="4" type="ORF">RHOBADRAFT_42542</name>
</gene>
<protein>
    <recommendedName>
        <fullName evidence="6">Thaumatin-like protein</fullName>
    </recommendedName>
</protein>
<feature type="compositionally biased region" description="Gly residues" evidence="1">
    <location>
        <begin position="296"/>
        <end position="305"/>
    </location>
</feature>
<feature type="region of interest" description="Disordered" evidence="1">
    <location>
        <begin position="526"/>
        <end position="559"/>
    </location>
</feature>
<keyword evidence="2" id="KW-0472">Membrane</keyword>
<keyword evidence="2" id="KW-0812">Transmembrane</keyword>
<dbReference type="EMBL" id="KQ474076">
    <property type="protein sequence ID" value="KPV76214.1"/>
    <property type="molecule type" value="Genomic_DNA"/>
</dbReference>
<evidence type="ECO:0008006" key="6">
    <source>
        <dbReference type="Google" id="ProtNLM"/>
    </source>
</evidence>
<dbReference type="Pfam" id="PF00314">
    <property type="entry name" value="Thaumatin"/>
    <property type="match status" value="1"/>
</dbReference>
<keyword evidence="2" id="KW-1133">Transmembrane helix</keyword>
<evidence type="ECO:0000313" key="4">
    <source>
        <dbReference type="EMBL" id="KPV76214.1"/>
    </source>
</evidence>
<keyword evidence="5" id="KW-1185">Reference proteome</keyword>
<dbReference type="PANTHER" id="PTHR31013">
    <property type="entry name" value="THAUMATIN FAMILY PROTEIN-RELATED"/>
    <property type="match status" value="1"/>
</dbReference>
<organism evidence="4 5">
    <name type="scientific">Rhodotorula graminis (strain WP1)</name>
    <dbReference type="NCBI Taxonomy" id="578459"/>
    <lineage>
        <taxon>Eukaryota</taxon>
        <taxon>Fungi</taxon>
        <taxon>Dikarya</taxon>
        <taxon>Basidiomycota</taxon>
        <taxon>Pucciniomycotina</taxon>
        <taxon>Microbotryomycetes</taxon>
        <taxon>Sporidiobolales</taxon>
        <taxon>Sporidiobolaceae</taxon>
        <taxon>Rhodotorula</taxon>
    </lineage>
</organism>
<dbReference type="SUPFAM" id="SSF49870">
    <property type="entry name" value="Osmotin, thaumatin-like protein"/>
    <property type="match status" value="1"/>
</dbReference>
<dbReference type="InterPro" id="IPR037176">
    <property type="entry name" value="Osmotin/thaumatin-like_sf"/>
</dbReference>
<dbReference type="PRINTS" id="PR00347">
    <property type="entry name" value="THAUMATIN"/>
</dbReference>
<proteinExistence type="predicted"/>
<dbReference type="SMART" id="SM00205">
    <property type="entry name" value="THN"/>
    <property type="match status" value="1"/>
</dbReference>
<feature type="compositionally biased region" description="Low complexity" evidence="1">
    <location>
        <begin position="343"/>
        <end position="369"/>
    </location>
</feature>
<dbReference type="RefSeq" id="XP_018272263.1">
    <property type="nucleotide sequence ID" value="XM_018414075.1"/>
</dbReference>
<feature type="compositionally biased region" description="Low complexity" evidence="1">
    <location>
        <begin position="379"/>
        <end position="396"/>
    </location>
</feature>
<dbReference type="GeneID" id="28974523"/>
<accession>A0A194S6P0</accession>
<name>A0A194S6P0_RHOGW</name>
<feature type="region of interest" description="Disordered" evidence="1">
    <location>
        <begin position="296"/>
        <end position="400"/>
    </location>
</feature>
<dbReference type="AlphaFoldDB" id="A0A194S6P0"/>
<sequence>MTSFRQIIALGSFLVLVNAGAKKNRKITVTNQCTFTVWPGIFTSVGPLPSQETGWEAKSGTSLTFEVEESWGGRVWPRTGCDFSDTSKPDYDQCETGGCIGGLQCNATTGTGRLPVTLAEFNIQTEVDHYDTSNVDGNNIALAITNSADCPLSNCPYDLRKACPDDLQRKNAAGDVVGCLTACGAWEDNEGTFLAGKIARGQYCCKGAHATPETCPTSGVKYYDWWKKACPIAYAYAYDEASGTALFTCSKQVDWIITFCPDSSLFETTATLPNGTTITQGGDFELAEYVKVTGESGGGGGGGGSDSAASSSGGGGGAAAASASGGGGGGSSSAGSGGGAGSSGDTTKATTSTSSKSSSSAAAGATGTSGDSGAGSSGSSGSSSGSTSSSSSSDSTSTDDDTILGMPKTAAWAIMGLVILLVVGAVGYFIWSSNKKGAVKKHRRQSSDDSASSDDGSSTATGSDDDDDVKPHKKRRGDEDYSLAKLDALDAAERRAVDDSIYWAAARNPLGLRGALAEQGRTTFELAKGPLSSGGSDSEAGRQLLRSRRGGRAFDSRRL</sequence>
<evidence type="ECO:0000256" key="1">
    <source>
        <dbReference type="SAM" id="MobiDB-lite"/>
    </source>
</evidence>
<feature type="region of interest" description="Disordered" evidence="1">
    <location>
        <begin position="439"/>
        <end position="480"/>
    </location>
</feature>
<feature type="transmembrane region" description="Helical" evidence="2">
    <location>
        <begin position="410"/>
        <end position="431"/>
    </location>
</feature>
<feature type="chain" id="PRO_5008265492" description="Thaumatin-like protein" evidence="3">
    <location>
        <begin position="20"/>
        <end position="559"/>
    </location>
</feature>
<evidence type="ECO:0000256" key="3">
    <source>
        <dbReference type="SAM" id="SignalP"/>
    </source>
</evidence>
<dbReference type="OrthoDB" id="430315at2759"/>